<dbReference type="GO" id="GO:0008270">
    <property type="term" value="F:zinc ion binding"/>
    <property type="evidence" value="ECO:0007669"/>
    <property type="project" value="InterPro"/>
</dbReference>
<reference evidence="2 3" key="1">
    <citation type="journal article" date="1992" name="Lakartidningen">
        <title>[Penicillin V and not amoxicillin is the first choice preparation in acute otitis].</title>
        <authorList>
            <person name="Kamme C."/>
            <person name="Lundgren K."/>
            <person name="Prellner K."/>
        </authorList>
    </citation>
    <scope>NUCLEOTIDE SEQUENCE [LARGE SCALE GENOMIC DNA]</scope>
    <source>
        <strain evidence="2 3">PC3939II</strain>
    </source>
</reference>
<dbReference type="CDD" id="cd00085">
    <property type="entry name" value="HNHc"/>
    <property type="match status" value="1"/>
</dbReference>
<proteinExistence type="predicted"/>
<dbReference type="Proteomes" id="UP000322307">
    <property type="component" value="Unassembled WGS sequence"/>
</dbReference>
<protein>
    <submittedName>
        <fullName evidence="2">DUF262 domain-containing protein</fullName>
    </submittedName>
</protein>
<dbReference type="Pfam" id="PF03235">
    <property type="entry name" value="GmrSD_N"/>
    <property type="match status" value="1"/>
</dbReference>
<evidence type="ECO:0000313" key="2">
    <source>
        <dbReference type="EMBL" id="TXJ48190.1"/>
    </source>
</evidence>
<dbReference type="InterPro" id="IPR004919">
    <property type="entry name" value="GmrSD_N"/>
</dbReference>
<dbReference type="SMART" id="SM00507">
    <property type="entry name" value="HNHc"/>
    <property type="match status" value="1"/>
</dbReference>
<dbReference type="AlphaFoldDB" id="A0A5C8FHR7"/>
<name>A0A5C8FHR7_9SPIR</name>
<dbReference type="GO" id="GO:0003676">
    <property type="term" value="F:nucleic acid binding"/>
    <property type="evidence" value="ECO:0007669"/>
    <property type="project" value="InterPro"/>
</dbReference>
<gene>
    <name evidence="2" type="ORF">EPJ84_10760</name>
</gene>
<dbReference type="RefSeq" id="WP_147718715.1">
    <property type="nucleotide sequence ID" value="NZ_SAYE01000017.1"/>
</dbReference>
<sequence>MDKVNLDSLIQREDLDIKETKEAINMTLKDTVSVSDLNKNEFFLTNLFKPDFQRETSEWDYKKILAFIESFINQELIPSIILWRSESGKVFIIDGAHRLSSLIAWINDDYGDGQISNEFYKNSIMNEQLKIAKQTREYINKKIRKYAEYKDALMSTNKYDEDFVKKARNLSGNGIKLQWVNGDVSRAEKSFYNINQQGAIISNIELEIIRSRKTPIAISARAIMRMGSGHKYWSNFSNDKQQSIENLAKEIYNIMFMPKLETPIKTLDLPMCGKHNGSSLSLIYEFVKICYTNNKLSDDADGNKTIECLKEVKKVLYLINTNNKSSLGLHPVIYFYSKSGTFQVSTFYAFSLFVIELDKKSKKNIFIKNRENFEKIIYNNDFLFQFINRKYRSSKKSMEHIKTFLLSILDCLDKGIEQDKVIEHLLKDKKYQYLTKASVNTTNDSSNNNFSSSDKNTIFIKEALNSAPKCSICNGYIHRNAISIDHIKRKEDGGKATIDNGQLTHPYCNTGYKH</sequence>
<dbReference type="EMBL" id="SAYE01000017">
    <property type="protein sequence ID" value="TXJ48190.1"/>
    <property type="molecule type" value="Genomic_DNA"/>
</dbReference>
<dbReference type="Pfam" id="PF01844">
    <property type="entry name" value="HNH"/>
    <property type="match status" value="1"/>
</dbReference>
<dbReference type="InterPro" id="IPR002711">
    <property type="entry name" value="HNH"/>
</dbReference>
<evidence type="ECO:0000259" key="1">
    <source>
        <dbReference type="SMART" id="SM00507"/>
    </source>
</evidence>
<dbReference type="Gene3D" id="1.10.30.50">
    <property type="match status" value="1"/>
</dbReference>
<feature type="domain" description="HNH nuclease" evidence="1">
    <location>
        <begin position="459"/>
        <end position="510"/>
    </location>
</feature>
<organism evidence="2 3">
    <name type="scientific">Brachyspira aalborgi</name>
    <dbReference type="NCBI Taxonomy" id="29522"/>
    <lineage>
        <taxon>Bacteria</taxon>
        <taxon>Pseudomonadati</taxon>
        <taxon>Spirochaetota</taxon>
        <taxon>Spirochaetia</taxon>
        <taxon>Brachyspirales</taxon>
        <taxon>Brachyspiraceae</taxon>
        <taxon>Brachyspira</taxon>
    </lineage>
</organism>
<comment type="caution">
    <text evidence="2">The sequence shown here is derived from an EMBL/GenBank/DDBJ whole genome shotgun (WGS) entry which is preliminary data.</text>
</comment>
<evidence type="ECO:0000313" key="3">
    <source>
        <dbReference type="Proteomes" id="UP000322307"/>
    </source>
</evidence>
<dbReference type="GO" id="GO:0004519">
    <property type="term" value="F:endonuclease activity"/>
    <property type="evidence" value="ECO:0007669"/>
    <property type="project" value="InterPro"/>
</dbReference>
<dbReference type="InterPro" id="IPR003615">
    <property type="entry name" value="HNH_nuc"/>
</dbReference>
<accession>A0A5C8FHR7</accession>